<reference evidence="16 18" key="1">
    <citation type="submission" date="2015-06" db="EMBL/GenBank/DDBJ databases">
        <title>The Genome Sequence of Enterococcus hirae 88EA1.</title>
        <authorList>
            <consortium name="The Broad Institute Genomics Platform"/>
            <consortium name="The Broad Institute Genome Sequencing Center for Infectious Disease"/>
            <person name="Earl A.M."/>
            <person name="Van Tyne D."/>
            <person name="Lebreton F."/>
            <person name="Saavedra J.T."/>
            <person name="Gilmore M.S."/>
            <person name="Manson McGuire A."/>
            <person name="Clock S."/>
            <person name="Crupain M."/>
            <person name="Rangan U."/>
            <person name="Young S."/>
            <person name="Abouelleil A."/>
            <person name="Cao P."/>
            <person name="Chapman S.B."/>
            <person name="Griggs A."/>
            <person name="Priest M."/>
            <person name="Shea T."/>
            <person name="Wortman J."/>
            <person name="Nusbaum C."/>
            <person name="Birren B."/>
        </authorList>
    </citation>
    <scope>NUCLEOTIDE SEQUENCE [LARGE SCALE GENOMIC DNA]</scope>
    <source>
        <strain evidence="16 18">88EA1</strain>
    </source>
</reference>
<evidence type="ECO:0000256" key="10">
    <source>
        <dbReference type="ARBA" id="ARBA00023169"/>
    </source>
</evidence>
<comment type="similarity">
    <text evidence="3">Belongs to the CpsC/CapA family.</text>
</comment>
<evidence type="ECO:0000313" key="18">
    <source>
        <dbReference type="Proteomes" id="UP000253498"/>
    </source>
</evidence>
<sequence>MEETISIKEIIGVFRKRLLTLFISTLVGLAVASFVTFFILTPKFSSQAQLIVTLPQSNITNVNDVNTNLQMINTYKDMIISDLVLSEVKDQLETQDQLAMTVGEIKQAITVNQSENSQMFSIQAISSIPDNAQKIANTTAEVFQTKAKDVMNVDKISIISEAVADGTSVSPNKKINIALGLILGLMIGMGIALLLELFDQTVKDEKYLSEVIGFPILGTVPEMTAKDFNRNDKNNNAPVTINDETGEQARASRRARSRV</sequence>
<dbReference type="GO" id="GO:0005886">
    <property type="term" value="C:plasma membrane"/>
    <property type="evidence" value="ECO:0007669"/>
    <property type="project" value="UniProtKB-SubCell"/>
</dbReference>
<comment type="caution">
    <text evidence="17">The sequence shown here is derived from an EMBL/GenBank/DDBJ whole genome shotgun (WGS) entry which is preliminary data.</text>
</comment>
<feature type="transmembrane region" description="Helical" evidence="13">
    <location>
        <begin position="177"/>
        <end position="198"/>
    </location>
</feature>
<keyword evidence="7" id="KW-0972">Capsule biogenesis/degradation</keyword>
<keyword evidence="8 13" id="KW-1133">Transmembrane helix</keyword>
<dbReference type="Pfam" id="PF13807">
    <property type="entry name" value="GNVR"/>
    <property type="match status" value="1"/>
</dbReference>
<evidence type="ECO:0000256" key="6">
    <source>
        <dbReference type="ARBA" id="ARBA00022692"/>
    </source>
</evidence>
<dbReference type="InterPro" id="IPR032807">
    <property type="entry name" value="GNVR"/>
</dbReference>
<evidence type="ECO:0000313" key="16">
    <source>
        <dbReference type="EMBL" id="RBT68230.1"/>
    </source>
</evidence>
<evidence type="ECO:0000256" key="11">
    <source>
        <dbReference type="ARBA" id="ARBA00045736"/>
    </source>
</evidence>
<comment type="function">
    <text evidence="11">Required for CpsD phosphorylation. Involved in the regulation of capsular polysaccharide biosynthesis. May be part of a complex that directs the coordinated polymerization and export to the cell surface of the capsular polysaccharide.</text>
</comment>
<keyword evidence="10" id="KW-0270">Exopolysaccharide synthesis</keyword>
<dbReference type="GeneID" id="56787050"/>
<dbReference type="Proteomes" id="UP000253498">
    <property type="component" value="Unassembled WGS sequence"/>
</dbReference>
<dbReference type="PANTHER" id="PTHR32309">
    <property type="entry name" value="TYROSINE-PROTEIN KINASE"/>
    <property type="match status" value="1"/>
</dbReference>
<keyword evidence="17" id="KW-0808">Transferase</keyword>
<comment type="pathway">
    <text evidence="2">Capsule biogenesis; capsule polysaccharide biosynthesis.</text>
</comment>
<dbReference type="EMBL" id="CABEEP010000001">
    <property type="protein sequence ID" value="VTQ66550.1"/>
    <property type="molecule type" value="Genomic_DNA"/>
</dbReference>
<proteinExistence type="inferred from homology"/>
<evidence type="ECO:0000256" key="3">
    <source>
        <dbReference type="ARBA" id="ARBA00006683"/>
    </source>
</evidence>
<evidence type="ECO:0000313" key="19">
    <source>
        <dbReference type="Proteomes" id="UP000352698"/>
    </source>
</evidence>
<protein>
    <recommendedName>
        <fullName evidence="4">Capsular polysaccharide biosynthesis protein CpsC</fullName>
    </recommendedName>
</protein>
<dbReference type="InterPro" id="IPR003856">
    <property type="entry name" value="LPS_length_determ_N"/>
</dbReference>
<evidence type="ECO:0000259" key="14">
    <source>
        <dbReference type="Pfam" id="PF02706"/>
    </source>
</evidence>
<dbReference type="STRING" id="1354.A6P53_08890"/>
<dbReference type="InterPro" id="IPR050445">
    <property type="entry name" value="Bact_polysacc_biosynth/exp"/>
</dbReference>
<dbReference type="GO" id="GO:0000271">
    <property type="term" value="P:polysaccharide biosynthetic process"/>
    <property type="evidence" value="ECO:0007669"/>
    <property type="project" value="UniProtKB-KW"/>
</dbReference>
<evidence type="ECO:0000256" key="7">
    <source>
        <dbReference type="ARBA" id="ARBA00022903"/>
    </source>
</evidence>
<dbReference type="RefSeq" id="WP_010737948.1">
    <property type="nucleotide sequence ID" value="NZ_AP027299.1"/>
</dbReference>
<dbReference type="EMBL" id="LESJ01000005">
    <property type="protein sequence ID" value="RBT68230.1"/>
    <property type="molecule type" value="Genomic_DNA"/>
</dbReference>
<dbReference type="AlphaFoldDB" id="A0A1V8XBR3"/>
<dbReference type="Pfam" id="PF02706">
    <property type="entry name" value="Wzz"/>
    <property type="match status" value="1"/>
</dbReference>
<feature type="compositionally biased region" description="Polar residues" evidence="12">
    <location>
        <begin position="234"/>
        <end position="243"/>
    </location>
</feature>
<keyword evidence="17" id="KW-0418">Kinase</keyword>
<evidence type="ECO:0000256" key="12">
    <source>
        <dbReference type="SAM" id="MobiDB-lite"/>
    </source>
</evidence>
<evidence type="ECO:0000256" key="8">
    <source>
        <dbReference type="ARBA" id="ARBA00022989"/>
    </source>
</evidence>
<organism evidence="17 19">
    <name type="scientific">Enterococcus hirae</name>
    <dbReference type="NCBI Taxonomy" id="1354"/>
    <lineage>
        <taxon>Bacteria</taxon>
        <taxon>Bacillati</taxon>
        <taxon>Bacillota</taxon>
        <taxon>Bacilli</taxon>
        <taxon>Lactobacillales</taxon>
        <taxon>Enterococcaceae</taxon>
        <taxon>Enterococcus</taxon>
    </lineage>
</organism>
<feature type="domain" description="Polysaccharide chain length determinant N-terminal" evidence="14">
    <location>
        <begin position="3"/>
        <end position="92"/>
    </location>
</feature>
<comment type="subcellular location">
    <subcellularLocation>
        <location evidence="1">Cell membrane</location>
        <topology evidence="1">Multi-pass membrane protein</topology>
    </subcellularLocation>
</comment>
<evidence type="ECO:0000256" key="5">
    <source>
        <dbReference type="ARBA" id="ARBA00022475"/>
    </source>
</evidence>
<evidence type="ECO:0000256" key="9">
    <source>
        <dbReference type="ARBA" id="ARBA00023136"/>
    </source>
</evidence>
<keyword evidence="6 13" id="KW-0812">Transmembrane</keyword>
<feature type="region of interest" description="Disordered" evidence="12">
    <location>
        <begin position="227"/>
        <end position="259"/>
    </location>
</feature>
<feature type="domain" description="Tyrosine-protein kinase G-rich" evidence="15">
    <location>
        <begin position="148"/>
        <end position="194"/>
    </location>
</feature>
<reference evidence="17 19" key="2">
    <citation type="submission" date="2019-05" db="EMBL/GenBank/DDBJ databases">
        <authorList>
            <consortium name="Pathogen Informatics"/>
        </authorList>
    </citation>
    <scope>NUCLEOTIDE SEQUENCE [LARGE SCALE GENOMIC DNA]</scope>
    <source>
        <strain evidence="17 19">NCTC12204</strain>
    </source>
</reference>
<keyword evidence="9 13" id="KW-0472">Membrane</keyword>
<gene>
    <name evidence="17" type="primary">cap8A_3</name>
    <name evidence="16" type="ORF">EB03_01354</name>
    <name evidence="17" type="ORF">NCTC12204_01941</name>
</gene>
<dbReference type="Proteomes" id="UP000352698">
    <property type="component" value="Unassembled WGS sequence"/>
</dbReference>
<dbReference type="PANTHER" id="PTHR32309:SF13">
    <property type="entry name" value="FERRIC ENTEROBACTIN TRANSPORT PROTEIN FEPE"/>
    <property type="match status" value="1"/>
</dbReference>
<evidence type="ECO:0000259" key="15">
    <source>
        <dbReference type="Pfam" id="PF13807"/>
    </source>
</evidence>
<accession>A0A1V8XBR3</accession>
<evidence type="ECO:0000256" key="1">
    <source>
        <dbReference type="ARBA" id="ARBA00004651"/>
    </source>
</evidence>
<evidence type="ECO:0000313" key="17">
    <source>
        <dbReference type="EMBL" id="VTQ66550.1"/>
    </source>
</evidence>
<evidence type="ECO:0000256" key="2">
    <source>
        <dbReference type="ARBA" id="ARBA00005132"/>
    </source>
</evidence>
<evidence type="ECO:0000256" key="4">
    <source>
        <dbReference type="ARBA" id="ARBA00020739"/>
    </source>
</evidence>
<keyword evidence="5" id="KW-1003">Cell membrane</keyword>
<dbReference type="GO" id="GO:0004713">
    <property type="term" value="F:protein tyrosine kinase activity"/>
    <property type="evidence" value="ECO:0007669"/>
    <property type="project" value="TreeGrafter"/>
</dbReference>
<evidence type="ECO:0000256" key="13">
    <source>
        <dbReference type="SAM" id="Phobius"/>
    </source>
</evidence>
<feature type="transmembrane region" description="Helical" evidence="13">
    <location>
        <begin position="18"/>
        <end position="40"/>
    </location>
</feature>
<name>A0A1V8XBR3_ENTHR</name>